<dbReference type="STRING" id="343874.GCA_000805695_02361"/>
<keyword evidence="3" id="KW-0479">Metal-binding</keyword>
<dbReference type="AlphaFoldDB" id="A0A376G4H8"/>
<dbReference type="EMBL" id="UFXS01000001">
    <property type="protein sequence ID" value="STD54861.1"/>
    <property type="molecule type" value="Genomic_DNA"/>
</dbReference>
<evidence type="ECO:0000313" key="6">
    <source>
        <dbReference type="EMBL" id="STD54861.1"/>
    </source>
</evidence>
<dbReference type="InterPro" id="IPR038062">
    <property type="entry name" value="ScdA-like_N_sf"/>
</dbReference>
<evidence type="ECO:0000256" key="3">
    <source>
        <dbReference type="ARBA" id="ARBA00022723"/>
    </source>
</evidence>
<organism evidence="6 7">
    <name type="scientific">Empedobacter falsenii</name>
    <dbReference type="NCBI Taxonomy" id="343874"/>
    <lineage>
        <taxon>Bacteria</taxon>
        <taxon>Pseudomonadati</taxon>
        <taxon>Bacteroidota</taxon>
        <taxon>Flavobacteriia</taxon>
        <taxon>Flavobacteriales</taxon>
        <taxon>Weeksellaceae</taxon>
        <taxon>Empedobacter</taxon>
    </lineage>
</organism>
<sequence length="256" mass="29681">MLKGSKKFNLIKDKKYSIMDIKTDLIGEMVSEDFRTAAIFKKHGIDFCCRGGRTIEEACENKTTDVNKVYNDLENLPSQTEASIDFKSWPLDLLSEYVEKIHHAYVEEKIPVLLAFLDKLCKVHGERHPVLYEINALFNQTAQDLSAHLKKEELILFPFIKKMTHAKKRGIELEVPHFGTVENPVHMMEHEHTAEGDRFARIAELTNHYTPPADACNTYRVTYAMLEEFENDLHTHIHIENNILFPKSIQLEKELK</sequence>
<evidence type="ECO:0000313" key="7">
    <source>
        <dbReference type="Proteomes" id="UP000254737"/>
    </source>
</evidence>
<dbReference type="Gene3D" id="1.10.3910.10">
    <property type="entry name" value="SP0561-like"/>
    <property type="match status" value="1"/>
</dbReference>
<dbReference type="Pfam" id="PF04405">
    <property type="entry name" value="ScdA_N"/>
    <property type="match status" value="1"/>
</dbReference>
<dbReference type="InterPro" id="IPR012312">
    <property type="entry name" value="Hemerythrin-like"/>
</dbReference>
<dbReference type="PANTHER" id="PTHR36438:SF1">
    <property type="entry name" value="IRON-SULFUR CLUSTER REPAIR PROTEIN YTFE"/>
    <property type="match status" value="1"/>
</dbReference>
<name>A0A376G4H8_9FLAO</name>
<dbReference type="Gene3D" id="1.20.120.520">
    <property type="entry name" value="nmb1532 protein domain like"/>
    <property type="match status" value="1"/>
</dbReference>
<dbReference type="GO" id="GO:0005737">
    <property type="term" value="C:cytoplasm"/>
    <property type="evidence" value="ECO:0007669"/>
    <property type="project" value="UniProtKB-SubCell"/>
</dbReference>
<proteinExistence type="predicted"/>
<dbReference type="Pfam" id="PF01814">
    <property type="entry name" value="Hemerythrin"/>
    <property type="match status" value="1"/>
</dbReference>
<feature type="domain" description="Hemerythrin-like" evidence="5">
    <location>
        <begin position="102"/>
        <end position="247"/>
    </location>
</feature>
<dbReference type="GO" id="GO:0046872">
    <property type="term" value="F:metal ion binding"/>
    <property type="evidence" value="ECO:0007669"/>
    <property type="project" value="UniProtKB-KW"/>
</dbReference>
<comment type="subcellular location">
    <subcellularLocation>
        <location evidence="1">Cytoplasm</location>
    </subcellularLocation>
</comment>
<keyword evidence="2" id="KW-0963">Cytoplasm</keyword>
<dbReference type="NCBIfam" id="TIGR03652">
    <property type="entry name" value="FeS_repair_RIC"/>
    <property type="match status" value="1"/>
</dbReference>
<dbReference type="Proteomes" id="UP000254737">
    <property type="component" value="Unassembled WGS sequence"/>
</dbReference>
<evidence type="ECO:0000256" key="4">
    <source>
        <dbReference type="ARBA" id="ARBA00023004"/>
    </source>
</evidence>
<dbReference type="PANTHER" id="PTHR36438">
    <property type="entry name" value="IRON-SULFUR CLUSTER REPAIR PROTEIN YTFE"/>
    <property type="match status" value="1"/>
</dbReference>
<evidence type="ECO:0000259" key="5">
    <source>
        <dbReference type="Pfam" id="PF01814"/>
    </source>
</evidence>
<protein>
    <submittedName>
        <fullName evidence="6">Regulator of cell morphogenesis and NO signaling</fullName>
    </submittedName>
</protein>
<dbReference type="InterPro" id="IPR019903">
    <property type="entry name" value="RIC_family"/>
</dbReference>
<gene>
    <name evidence="6" type="primary">ytfE</name>
    <name evidence="6" type="ORF">NCTC13456_01236</name>
</gene>
<evidence type="ECO:0000256" key="1">
    <source>
        <dbReference type="ARBA" id="ARBA00004496"/>
    </source>
</evidence>
<accession>A0A376G4H8</accession>
<keyword evidence="4" id="KW-0408">Iron</keyword>
<evidence type="ECO:0000256" key="2">
    <source>
        <dbReference type="ARBA" id="ARBA00022490"/>
    </source>
</evidence>
<reference evidence="6 7" key="1">
    <citation type="submission" date="2018-06" db="EMBL/GenBank/DDBJ databases">
        <authorList>
            <consortium name="Pathogen Informatics"/>
            <person name="Doyle S."/>
        </authorList>
    </citation>
    <scope>NUCLEOTIDE SEQUENCE [LARGE SCALE GENOMIC DNA]</scope>
    <source>
        <strain evidence="6 7">NCTC13456</strain>
    </source>
</reference>